<evidence type="ECO:0000256" key="4">
    <source>
        <dbReference type="ARBA" id="ARBA00022741"/>
    </source>
</evidence>
<dbReference type="Gene3D" id="3.40.50.460">
    <property type="entry name" value="Phosphofructokinase domain"/>
    <property type="match status" value="1"/>
</dbReference>
<keyword evidence="6 10" id="KW-0067">ATP-binding</keyword>
<feature type="binding site" evidence="10">
    <location>
        <position position="90"/>
    </location>
    <ligand>
        <name>ATP</name>
        <dbReference type="ChEBI" id="CHEBI:30616"/>
    </ligand>
</feature>
<evidence type="ECO:0000313" key="13">
    <source>
        <dbReference type="Proteomes" id="UP000320239"/>
    </source>
</evidence>
<evidence type="ECO:0000256" key="8">
    <source>
        <dbReference type="ARBA" id="ARBA00023152"/>
    </source>
</evidence>
<accession>A0A561WKA1</accession>
<dbReference type="EMBL" id="VIWY01000002">
    <property type="protein sequence ID" value="TWG24297.1"/>
    <property type="molecule type" value="Genomic_DNA"/>
</dbReference>
<comment type="catalytic activity">
    <reaction evidence="9 10">
        <text>beta-D-fructose 6-phosphate + ATP = beta-D-fructose 1,6-bisphosphate + ADP + H(+)</text>
        <dbReference type="Rhea" id="RHEA:16109"/>
        <dbReference type="ChEBI" id="CHEBI:15378"/>
        <dbReference type="ChEBI" id="CHEBI:30616"/>
        <dbReference type="ChEBI" id="CHEBI:32966"/>
        <dbReference type="ChEBI" id="CHEBI:57634"/>
        <dbReference type="ChEBI" id="CHEBI:456216"/>
        <dbReference type="EC" id="2.7.1.11"/>
    </reaction>
</comment>
<comment type="cofactor">
    <cofactor evidence="1 10">
        <name>Mg(2+)</name>
        <dbReference type="ChEBI" id="CHEBI:18420"/>
    </cofactor>
</comment>
<feature type="binding site" evidence="10">
    <location>
        <begin position="156"/>
        <end position="157"/>
    </location>
    <ligand>
        <name>ATP</name>
        <dbReference type="ChEBI" id="CHEBI:30616"/>
    </ligand>
</feature>
<name>A0A561WKA1_ACTTI</name>
<keyword evidence="13" id="KW-1185">Reference proteome</keyword>
<organism evidence="12 13">
    <name type="scientific">Actinoplanes teichomyceticus</name>
    <dbReference type="NCBI Taxonomy" id="1867"/>
    <lineage>
        <taxon>Bacteria</taxon>
        <taxon>Bacillati</taxon>
        <taxon>Actinomycetota</taxon>
        <taxon>Actinomycetes</taxon>
        <taxon>Micromonosporales</taxon>
        <taxon>Micromonosporaceae</taxon>
        <taxon>Actinoplanes</taxon>
    </lineage>
</organism>
<dbReference type="SUPFAM" id="SSF53784">
    <property type="entry name" value="Phosphofructokinase"/>
    <property type="match status" value="1"/>
</dbReference>
<gene>
    <name evidence="10" type="primary">pfkA</name>
    <name evidence="12" type="ORF">FHX34_102850</name>
</gene>
<dbReference type="GO" id="GO:0006002">
    <property type="term" value="P:fructose 6-phosphate metabolic process"/>
    <property type="evidence" value="ECO:0007669"/>
    <property type="project" value="InterPro"/>
</dbReference>
<dbReference type="PANTHER" id="PTHR45770">
    <property type="entry name" value="ATP-DEPENDENT 6-PHOSPHOFRUCTOKINASE 1"/>
    <property type="match status" value="1"/>
</dbReference>
<dbReference type="Gene3D" id="3.40.50.450">
    <property type="match status" value="1"/>
</dbReference>
<comment type="caution">
    <text evidence="12">The sequence shown here is derived from an EMBL/GenBank/DDBJ whole genome shotgun (WGS) entry which is preliminary data.</text>
</comment>
<keyword evidence="4 10" id="KW-0547">Nucleotide-binding</keyword>
<feature type="binding site" evidence="10">
    <location>
        <position position="182"/>
    </location>
    <ligand>
        <name>Mg(2+)</name>
        <dbReference type="ChEBI" id="CHEBI:18420"/>
        <note>catalytic</note>
    </ligand>
</feature>
<feature type="site" description="Important for substrate specificity; cannot use PPi as phosphoryl donor" evidence="10">
    <location>
        <position position="183"/>
    </location>
</feature>
<dbReference type="PIRSF" id="PIRSF000534">
    <property type="entry name" value="PPi_PFK_TP0108"/>
    <property type="match status" value="1"/>
</dbReference>
<feature type="binding site" evidence="10">
    <location>
        <begin position="255"/>
        <end position="257"/>
    </location>
    <ligand>
        <name>substrate</name>
    </ligand>
</feature>
<dbReference type="RefSeq" id="WP_239082324.1">
    <property type="nucleotide sequence ID" value="NZ_BOMX01000077.1"/>
</dbReference>
<dbReference type="AlphaFoldDB" id="A0A561WKA1"/>
<evidence type="ECO:0000256" key="2">
    <source>
        <dbReference type="ARBA" id="ARBA00022679"/>
    </source>
</evidence>
<comment type="function">
    <text evidence="10">Catalyzes the phosphorylation of D-fructose 6-phosphate to fructose 1,6-bisphosphate by ATP, the first committing step of glycolysis.</text>
</comment>
<dbReference type="Pfam" id="PF00365">
    <property type="entry name" value="PFK"/>
    <property type="match status" value="1"/>
</dbReference>
<dbReference type="GO" id="GO:0005524">
    <property type="term" value="F:ATP binding"/>
    <property type="evidence" value="ECO:0007669"/>
    <property type="project" value="UniProtKB-KW"/>
</dbReference>
<keyword evidence="2 10" id="KW-0808">Transferase</keyword>
<keyword evidence="3 10" id="KW-0479">Metal-binding</keyword>
<keyword evidence="8 10" id="KW-0324">Glycolysis</keyword>
<dbReference type="PRINTS" id="PR00476">
    <property type="entry name" value="PHFRCTKINASE"/>
</dbReference>
<proteinExistence type="inferred from homology"/>
<dbReference type="Proteomes" id="UP000320239">
    <property type="component" value="Unassembled WGS sequence"/>
</dbReference>
<sequence>MPTIEASDLVVRTLGPCRIDSPLAPVLDGRRSSLHCVDEDDLVLFDDTRSMAAARGTGPDQLPGFEPAGPRRRIYFDPAKTRVGIVTCGGLCPGLNDVIRALVLELTSRYGVNRIFGFRNGYQGFIPRYGHGVIDLTPEVVASINEDGGTILGSSRGQQDPNEVVDCLDRMSINILFVIGGDGSMRGAMEIARVIAERDEKIAVVCIPKTIDNDIPFIDRSFGFQTAFSEAAEAIRVAHVEATSAPNGVGVVNVMGRHSGFIALYAALANSDADIVLIPEVPLKLEGEHGLLPYLHRRVIDRGHAVVVVAEGAGQDLLAGEPYATDASGNVKLRDIGPYLCQRINDWFDARNTELNVKYIDPSYMIRGVPANPYDSVYCIRLAHAAVHAAMAGRTEVVVGRWHRRFVHVPIQLAVSHRNQVDPNSDLWLSLLETTGQPASFG</sequence>
<dbReference type="GO" id="GO:0003872">
    <property type="term" value="F:6-phosphofructokinase activity"/>
    <property type="evidence" value="ECO:0007669"/>
    <property type="project" value="UniProtKB-UniRule"/>
</dbReference>
<dbReference type="HAMAP" id="MF_01981">
    <property type="entry name" value="Phosphofructokinase_II_X"/>
    <property type="match status" value="1"/>
</dbReference>
<feature type="binding site" evidence="10">
    <location>
        <begin position="364"/>
        <end position="367"/>
    </location>
    <ligand>
        <name>substrate</name>
    </ligand>
</feature>
<keyword evidence="7 10" id="KW-0460">Magnesium</keyword>
<feature type="domain" description="Phosphofructokinase" evidence="11">
    <location>
        <begin position="82"/>
        <end position="389"/>
    </location>
</feature>
<dbReference type="GO" id="GO:0046872">
    <property type="term" value="F:metal ion binding"/>
    <property type="evidence" value="ECO:0007669"/>
    <property type="project" value="UniProtKB-KW"/>
</dbReference>
<comment type="pathway">
    <text evidence="10">Carbohydrate degradation; glycolysis; D-glyceraldehyde 3-phosphate and glycerone phosphate from D-glucose: step 3/4.</text>
</comment>
<feature type="binding site" evidence="10">
    <location>
        <begin position="181"/>
        <end position="184"/>
    </location>
    <ligand>
        <name>ATP</name>
        <dbReference type="ChEBI" id="CHEBI:30616"/>
    </ligand>
</feature>
<evidence type="ECO:0000256" key="1">
    <source>
        <dbReference type="ARBA" id="ARBA00001946"/>
    </source>
</evidence>
<comment type="subunit">
    <text evidence="10">Homodimer.</text>
</comment>
<evidence type="ECO:0000259" key="11">
    <source>
        <dbReference type="Pfam" id="PF00365"/>
    </source>
</evidence>
<dbReference type="InterPro" id="IPR035966">
    <property type="entry name" value="PKF_sf"/>
</dbReference>
<dbReference type="UniPathway" id="UPA00109">
    <property type="reaction ID" value="UER00182"/>
</dbReference>
<feature type="binding site" evidence="10">
    <location>
        <begin position="210"/>
        <end position="212"/>
    </location>
    <ligand>
        <name>substrate</name>
    </ligand>
</feature>
<dbReference type="InterPro" id="IPR050929">
    <property type="entry name" value="PFKA"/>
</dbReference>
<dbReference type="GO" id="GO:0005737">
    <property type="term" value="C:cytoplasm"/>
    <property type="evidence" value="ECO:0007669"/>
    <property type="project" value="UniProtKB-SubCell"/>
</dbReference>
<dbReference type="NCBIfam" id="NF005301">
    <property type="entry name" value="PRK06830.1"/>
    <property type="match status" value="1"/>
</dbReference>
<comment type="subcellular location">
    <subcellularLocation>
        <location evidence="10">Cytoplasm</location>
    </subcellularLocation>
</comment>
<dbReference type="InterPro" id="IPR022953">
    <property type="entry name" value="ATP_PFK"/>
</dbReference>
<feature type="binding site" evidence="10">
    <location>
        <position position="311"/>
    </location>
    <ligand>
        <name>substrate</name>
    </ligand>
</feature>
<evidence type="ECO:0000256" key="3">
    <source>
        <dbReference type="ARBA" id="ARBA00022723"/>
    </source>
</evidence>
<comment type="similarity">
    <text evidence="10">Belongs to the phosphofructokinase type A (PFKA) family. PPi-dependent PFK group II subfamily. Atypical ATP-dependent clade 'X' sub-subfamily.</text>
</comment>
<protein>
    <recommendedName>
        <fullName evidence="10">ATP-dependent 6-phosphofructokinase</fullName>
        <shortName evidence="10">ATP-PFK</shortName>
        <shortName evidence="10">Phosphofructokinase</shortName>
        <ecNumber evidence="10">2.7.1.11</ecNumber>
    </recommendedName>
    <alternativeName>
        <fullName evidence="10">Phosphohexokinase</fullName>
    </alternativeName>
</protein>
<evidence type="ECO:0000313" key="12">
    <source>
        <dbReference type="EMBL" id="TWG24297.1"/>
    </source>
</evidence>
<feature type="active site" description="Proton acceptor" evidence="10">
    <location>
        <position position="212"/>
    </location>
</feature>
<evidence type="ECO:0000256" key="9">
    <source>
        <dbReference type="ARBA" id="ARBA00048070"/>
    </source>
</evidence>
<keyword evidence="5 10" id="KW-0418">Kinase</keyword>
<evidence type="ECO:0000256" key="5">
    <source>
        <dbReference type="ARBA" id="ARBA00022777"/>
    </source>
</evidence>
<dbReference type="FunFam" id="3.40.50.450:FF:000002">
    <property type="entry name" value="ATP-dependent 6-phosphofructokinase"/>
    <property type="match status" value="1"/>
</dbReference>
<evidence type="ECO:0000256" key="10">
    <source>
        <dbReference type="HAMAP-Rule" id="MF_01981"/>
    </source>
</evidence>
<dbReference type="InterPro" id="IPR012004">
    <property type="entry name" value="PyroP-dep_PFK_TP0108"/>
</dbReference>
<dbReference type="EC" id="2.7.1.11" evidence="10"/>
<evidence type="ECO:0000256" key="6">
    <source>
        <dbReference type="ARBA" id="ARBA00022840"/>
    </source>
</evidence>
<keyword evidence="10" id="KW-0963">Cytoplasm</keyword>
<dbReference type="InterPro" id="IPR000023">
    <property type="entry name" value="Phosphofructokinase_dom"/>
</dbReference>
<reference evidence="12 13" key="1">
    <citation type="submission" date="2019-06" db="EMBL/GenBank/DDBJ databases">
        <title>Sequencing the genomes of 1000 actinobacteria strains.</title>
        <authorList>
            <person name="Klenk H.-P."/>
        </authorList>
    </citation>
    <scope>NUCLEOTIDE SEQUENCE [LARGE SCALE GENOMIC DNA]</scope>
    <source>
        <strain evidence="12 13">DSM 43866</strain>
    </source>
</reference>
<evidence type="ECO:0000256" key="7">
    <source>
        <dbReference type="ARBA" id="ARBA00022842"/>
    </source>
</evidence>